<keyword evidence="5 12" id="KW-1133">Transmembrane helix</keyword>
<keyword evidence="11" id="KW-1015">Disulfide bond</keyword>
<dbReference type="Pfam" id="PF00060">
    <property type="entry name" value="Lig_chan"/>
    <property type="match status" value="1"/>
</dbReference>
<dbReference type="Proteomes" id="UP000440578">
    <property type="component" value="Unassembled WGS sequence"/>
</dbReference>
<dbReference type="InterPro" id="IPR052192">
    <property type="entry name" value="Insect_Ionotropic_Sensory_Rcpt"/>
</dbReference>
<gene>
    <name evidence="14" type="primary">Gba_1</name>
    <name evidence="14" type="ORF">FJT64_013498</name>
</gene>
<protein>
    <submittedName>
        <fullName evidence="14">Glutamate receptor ionotropic, delta-2</fullName>
    </submittedName>
</protein>
<evidence type="ECO:0000256" key="1">
    <source>
        <dbReference type="ARBA" id="ARBA00004651"/>
    </source>
</evidence>
<evidence type="ECO:0000256" key="11">
    <source>
        <dbReference type="PIRSR" id="PIRSR601508-3"/>
    </source>
</evidence>
<feature type="transmembrane region" description="Helical" evidence="12">
    <location>
        <begin position="92"/>
        <end position="114"/>
    </location>
</feature>
<feature type="site" description="Crucial to convey clamshell closure to channel opening" evidence="10">
    <location>
        <position position="121"/>
    </location>
</feature>
<dbReference type="Gene3D" id="1.10.287.70">
    <property type="match status" value="1"/>
</dbReference>
<organism evidence="14 15">
    <name type="scientific">Amphibalanus amphitrite</name>
    <name type="common">Striped barnacle</name>
    <name type="synonym">Balanus amphitrite</name>
    <dbReference type="NCBI Taxonomy" id="1232801"/>
    <lineage>
        <taxon>Eukaryota</taxon>
        <taxon>Metazoa</taxon>
        <taxon>Ecdysozoa</taxon>
        <taxon>Arthropoda</taxon>
        <taxon>Crustacea</taxon>
        <taxon>Multicrustacea</taxon>
        <taxon>Cirripedia</taxon>
        <taxon>Thoracica</taxon>
        <taxon>Thoracicalcarea</taxon>
        <taxon>Balanomorpha</taxon>
        <taxon>Balanoidea</taxon>
        <taxon>Balanidae</taxon>
        <taxon>Amphibalaninae</taxon>
        <taxon>Amphibalanus</taxon>
    </lineage>
</organism>
<comment type="similarity">
    <text evidence="2">Belongs to the glutamate-gated ion channel (TC 1.A.10.1) family.</text>
</comment>
<reference evidence="14 15" key="1">
    <citation type="submission" date="2019-07" db="EMBL/GenBank/DDBJ databases">
        <title>Draft genome assembly of a fouling barnacle, Amphibalanus amphitrite (Darwin, 1854): The first reference genome for Thecostraca.</title>
        <authorList>
            <person name="Kim W."/>
        </authorList>
    </citation>
    <scope>NUCLEOTIDE SEQUENCE [LARGE SCALE GENOMIC DNA]</scope>
    <source>
        <strain evidence="14">SNU_AA5</strain>
        <tissue evidence="14">Soma without cirri and trophi</tissue>
    </source>
</reference>
<keyword evidence="8" id="KW-0325">Glycoprotein</keyword>
<keyword evidence="7 14" id="KW-0675">Receptor</keyword>
<sequence>MPPPKPGSKLFAVVRPFSWGVWVAVLLTLLLIAPVMSFLDHFAEHLIPKLYPHRPDAKVRYFSIQWYMFGGLLSQGGQVIPTNTSSRVLLGVWWLMAITIIASYTGTLIAFLTVPTVTDKINSLEDLTSQTELRWRFRRDTAHDSLFSTSQSEIYRKIGADPSSRVASDDEGIAGVLSGRYAYIKEKSYLDFVLDDDFRTTRQCRLKIAREEFFTAGFGWILETGSPVRDLFNWEFLRMSESGLFSRWRSEYWPKPSNCSTRAIFTDVTTKPLVLEDIVSSLILYLMGTLLALLVFLLERLVRIRPGRQWEETEKRRGKAAEAGRWAHPHTVRRWHGR</sequence>
<evidence type="ECO:0000256" key="5">
    <source>
        <dbReference type="ARBA" id="ARBA00022989"/>
    </source>
</evidence>
<dbReference type="AlphaFoldDB" id="A0A6A4V4N3"/>
<evidence type="ECO:0000256" key="3">
    <source>
        <dbReference type="ARBA" id="ARBA00022475"/>
    </source>
</evidence>
<comment type="caution">
    <text evidence="14">The sequence shown here is derived from an EMBL/GenBank/DDBJ whole genome shotgun (WGS) entry which is preliminary data.</text>
</comment>
<name>A0A6A4V4N3_AMPAM</name>
<dbReference type="OrthoDB" id="5984008at2759"/>
<dbReference type="EMBL" id="VIIS01002128">
    <property type="protein sequence ID" value="KAF0288129.1"/>
    <property type="molecule type" value="Genomic_DNA"/>
</dbReference>
<evidence type="ECO:0000313" key="15">
    <source>
        <dbReference type="Proteomes" id="UP000440578"/>
    </source>
</evidence>
<dbReference type="FunFam" id="1.10.287.70:FF:000143">
    <property type="entry name" value="Probable glutamate receptor"/>
    <property type="match status" value="1"/>
</dbReference>
<keyword evidence="3" id="KW-1003">Cell membrane</keyword>
<evidence type="ECO:0000313" key="14">
    <source>
        <dbReference type="EMBL" id="KAF0288129.1"/>
    </source>
</evidence>
<dbReference type="PANTHER" id="PTHR42643">
    <property type="entry name" value="IONOTROPIC RECEPTOR 20A-RELATED"/>
    <property type="match status" value="1"/>
</dbReference>
<accession>A0A6A4V4N3</accession>
<dbReference type="InterPro" id="IPR001508">
    <property type="entry name" value="Iono_Glu_rcpt_met"/>
</dbReference>
<proteinExistence type="inferred from homology"/>
<keyword evidence="6 12" id="KW-0472">Membrane</keyword>
<keyword evidence="15" id="KW-1185">Reference proteome</keyword>
<dbReference type="GO" id="GO:0005886">
    <property type="term" value="C:plasma membrane"/>
    <property type="evidence" value="ECO:0007669"/>
    <property type="project" value="UniProtKB-SubCell"/>
</dbReference>
<dbReference type="PRINTS" id="PR00177">
    <property type="entry name" value="NMDARECEPTOR"/>
</dbReference>
<evidence type="ECO:0000256" key="2">
    <source>
        <dbReference type="ARBA" id="ARBA00008685"/>
    </source>
</evidence>
<dbReference type="SUPFAM" id="SSF53850">
    <property type="entry name" value="Periplasmic binding protein-like II"/>
    <property type="match status" value="1"/>
</dbReference>
<keyword evidence="4 12" id="KW-0812">Transmembrane</keyword>
<evidence type="ECO:0000256" key="4">
    <source>
        <dbReference type="ARBA" id="ARBA00022692"/>
    </source>
</evidence>
<evidence type="ECO:0000256" key="6">
    <source>
        <dbReference type="ARBA" id="ARBA00023136"/>
    </source>
</evidence>
<feature type="transmembrane region" description="Helical" evidence="12">
    <location>
        <begin position="278"/>
        <end position="298"/>
    </location>
</feature>
<feature type="domain" description="Ionotropic glutamate receptor C-terminal" evidence="13">
    <location>
        <begin position="24"/>
        <end position="255"/>
    </location>
</feature>
<dbReference type="GO" id="GO:0038023">
    <property type="term" value="F:signaling receptor activity"/>
    <property type="evidence" value="ECO:0007669"/>
    <property type="project" value="InterPro"/>
</dbReference>
<evidence type="ECO:0000256" key="8">
    <source>
        <dbReference type="ARBA" id="ARBA00023180"/>
    </source>
</evidence>
<dbReference type="InterPro" id="IPR001320">
    <property type="entry name" value="Iontro_rcpt_C"/>
</dbReference>
<evidence type="ECO:0000259" key="13">
    <source>
        <dbReference type="SMART" id="SM00079"/>
    </source>
</evidence>
<comment type="subcellular location">
    <subcellularLocation>
        <location evidence="1">Cell membrane</location>
        <topology evidence="1">Multi-pass membrane protein</topology>
    </subcellularLocation>
</comment>
<feature type="binding site" evidence="9">
    <location>
        <position position="186"/>
    </location>
    <ligand>
        <name>L-glutamate</name>
        <dbReference type="ChEBI" id="CHEBI:29985"/>
    </ligand>
</feature>
<dbReference type="PANTHER" id="PTHR42643:SF24">
    <property type="entry name" value="IONOTROPIC RECEPTOR 60A"/>
    <property type="match status" value="1"/>
</dbReference>
<feature type="transmembrane region" description="Helical" evidence="12">
    <location>
        <begin position="20"/>
        <end position="39"/>
    </location>
</feature>
<dbReference type="GO" id="GO:0015276">
    <property type="term" value="F:ligand-gated monoatomic ion channel activity"/>
    <property type="evidence" value="ECO:0007669"/>
    <property type="project" value="InterPro"/>
</dbReference>
<dbReference type="SMART" id="SM00079">
    <property type="entry name" value="PBPe"/>
    <property type="match status" value="1"/>
</dbReference>
<evidence type="ECO:0000256" key="9">
    <source>
        <dbReference type="PIRSR" id="PIRSR601508-1"/>
    </source>
</evidence>
<feature type="disulfide bond" evidence="11">
    <location>
        <begin position="204"/>
        <end position="259"/>
    </location>
</feature>
<dbReference type="GO" id="GO:0050906">
    <property type="term" value="P:detection of stimulus involved in sensory perception"/>
    <property type="evidence" value="ECO:0007669"/>
    <property type="project" value="UniProtKB-ARBA"/>
</dbReference>
<evidence type="ECO:0000256" key="12">
    <source>
        <dbReference type="SAM" id="Phobius"/>
    </source>
</evidence>
<evidence type="ECO:0000256" key="7">
    <source>
        <dbReference type="ARBA" id="ARBA00023170"/>
    </source>
</evidence>
<evidence type="ECO:0000256" key="10">
    <source>
        <dbReference type="PIRSR" id="PIRSR601508-2"/>
    </source>
</evidence>